<dbReference type="EMBL" id="LCLS01000008">
    <property type="protein sequence ID" value="KKU21970.1"/>
    <property type="molecule type" value="Genomic_DNA"/>
</dbReference>
<feature type="transmembrane region" description="Helical" evidence="1">
    <location>
        <begin position="331"/>
        <end position="351"/>
    </location>
</feature>
<feature type="transmembrane region" description="Helical" evidence="1">
    <location>
        <begin position="223"/>
        <end position="240"/>
    </location>
</feature>
<evidence type="ECO:0000313" key="2">
    <source>
        <dbReference type="EMBL" id="KKU21970.1"/>
    </source>
</evidence>
<dbReference type="Proteomes" id="UP000034107">
    <property type="component" value="Unassembled WGS sequence"/>
</dbReference>
<gene>
    <name evidence="2" type="ORF">UX31_C0008G0012</name>
</gene>
<dbReference type="AlphaFoldDB" id="A0A0G1RM08"/>
<keyword evidence="1" id="KW-1133">Transmembrane helix</keyword>
<feature type="transmembrane region" description="Helical" evidence="1">
    <location>
        <begin position="86"/>
        <end position="105"/>
    </location>
</feature>
<feature type="transmembrane region" description="Helical" evidence="1">
    <location>
        <begin position="280"/>
        <end position="298"/>
    </location>
</feature>
<feature type="transmembrane region" description="Helical" evidence="1">
    <location>
        <begin position="7"/>
        <end position="30"/>
    </location>
</feature>
<accession>A0A0G1RM08</accession>
<sequence length="542" mass="60335">MGQMGVFIAALLMAIFLYFKAFLPLASVGWDEGAHLLDAFKVAAPLHRGAVIEALRQSANQIVYPPAYSWLVAIWSLAGGVSLESFRLFSLAVYVVAAIAIYLVTDGLLKSLKFSRGGSGAAGMIAAFLFLTAPLFWILSVQAMIETTGVLITVAVVGLIIKAYEQTLRPSRGRWMAVAVGMTVLFFTKYNYGTIIFFGLVAEWVVAVWLFGLAGFRNNFKSAFAVLGSLVTFLLIWVILPGRVATFIGVLSDPITYSYEAISFWQHIFWFFPMSLSLDYLASPLLVLAYMSGIYFVFKFWRNPSVRVIFFIFLANLAAGILHMNNQQERYIATAVPLLYMLSAGGFVELAKQARHITGQKKKVMVIAGLIMGVLVMKDFISNIANVRAIGEHLLTSPIYGCKQFQVTQFDFNKANWVCGDRLGQLPRGAVDWVLANTDLNKPLYYLGATNEISPTVLEFLRAVQRYNKIDAKPTSLWPQYALTVEVEPDSILDTYDYRKQNRGRNEQGLAAVIADSRWVNVARKNFNELGVTLTIWGWNGI</sequence>
<evidence type="ECO:0000313" key="3">
    <source>
        <dbReference type="Proteomes" id="UP000034107"/>
    </source>
</evidence>
<proteinExistence type="predicted"/>
<protein>
    <recommendedName>
        <fullName evidence="4">Glycosyltransferase RgtA/B/C/D-like domain-containing protein</fullName>
    </recommendedName>
</protein>
<feature type="transmembrane region" description="Helical" evidence="1">
    <location>
        <begin position="196"/>
        <end position="216"/>
    </location>
</feature>
<feature type="transmembrane region" description="Helical" evidence="1">
    <location>
        <begin position="173"/>
        <end position="190"/>
    </location>
</feature>
<feature type="transmembrane region" description="Helical" evidence="1">
    <location>
        <begin position="117"/>
        <end position="137"/>
    </location>
</feature>
<organism evidence="2 3">
    <name type="scientific">Candidatus Nomurabacteria bacterium GW2011_GWA1_46_11</name>
    <dbReference type="NCBI Taxonomy" id="1618732"/>
    <lineage>
        <taxon>Bacteria</taxon>
        <taxon>Candidatus Nomuraibacteriota</taxon>
    </lineage>
</organism>
<feature type="transmembrane region" description="Helical" evidence="1">
    <location>
        <begin position="363"/>
        <end position="381"/>
    </location>
</feature>
<comment type="caution">
    <text evidence="2">The sequence shown here is derived from an EMBL/GenBank/DDBJ whole genome shotgun (WGS) entry which is preliminary data.</text>
</comment>
<name>A0A0G1RM08_9BACT</name>
<evidence type="ECO:0008006" key="4">
    <source>
        <dbReference type="Google" id="ProtNLM"/>
    </source>
</evidence>
<keyword evidence="1" id="KW-0472">Membrane</keyword>
<keyword evidence="1" id="KW-0812">Transmembrane</keyword>
<reference evidence="2 3" key="1">
    <citation type="journal article" date="2015" name="Nature">
        <title>rRNA introns, odd ribosomes, and small enigmatic genomes across a large radiation of phyla.</title>
        <authorList>
            <person name="Brown C.T."/>
            <person name="Hug L.A."/>
            <person name="Thomas B.C."/>
            <person name="Sharon I."/>
            <person name="Castelle C.J."/>
            <person name="Singh A."/>
            <person name="Wilkins M.J."/>
            <person name="Williams K.H."/>
            <person name="Banfield J.F."/>
        </authorList>
    </citation>
    <scope>NUCLEOTIDE SEQUENCE [LARGE SCALE GENOMIC DNA]</scope>
</reference>
<evidence type="ECO:0000256" key="1">
    <source>
        <dbReference type="SAM" id="Phobius"/>
    </source>
</evidence>
<feature type="transmembrane region" description="Helical" evidence="1">
    <location>
        <begin position="305"/>
        <end position="325"/>
    </location>
</feature>
<feature type="transmembrane region" description="Helical" evidence="1">
    <location>
        <begin position="143"/>
        <end position="161"/>
    </location>
</feature>